<evidence type="ECO:0000313" key="1">
    <source>
        <dbReference type="EMBL" id="OLP79893.1"/>
    </source>
</evidence>
<dbReference type="Proteomes" id="UP000186817">
    <property type="component" value="Unassembled WGS sequence"/>
</dbReference>
<keyword evidence="2" id="KW-1185">Reference proteome</keyword>
<comment type="caution">
    <text evidence="1">The sequence shown here is derived from an EMBL/GenBank/DDBJ whole genome shotgun (WGS) entry which is preliminary data.</text>
</comment>
<dbReference type="EMBL" id="LSRX01001437">
    <property type="protein sequence ID" value="OLP79893.1"/>
    <property type="molecule type" value="Genomic_DNA"/>
</dbReference>
<protein>
    <submittedName>
        <fullName evidence="1">Uncharacterized protein</fullName>
    </submittedName>
</protein>
<evidence type="ECO:0000313" key="2">
    <source>
        <dbReference type="Proteomes" id="UP000186817"/>
    </source>
</evidence>
<gene>
    <name evidence="1" type="ORF">AK812_SmicGene39758</name>
</gene>
<accession>A0A1Q9CAD2</accession>
<name>A0A1Q9CAD2_SYMMI</name>
<reference evidence="1 2" key="1">
    <citation type="submission" date="2016-02" db="EMBL/GenBank/DDBJ databases">
        <title>Genome analysis of coral dinoflagellate symbionts highlights evolutionary adaptations to a symbiotic lifestyle.</title>
        <authorList>
            <person name="Aranda M."/>
            <person name="Li Y."/>
            <person name="Liew Y.J."/>
            <person name="Baumgarten S."/>
            <person name="Simakov O."/>
            <person name="Wilson M."/>
            <person name="Piel J."/>
            <person name="Ashoor H."/>
            <person name="Bougouffa S."/>
            <person name="Bajic V.B."/>
            <person name="Ryu T."/>
            <person name="Ravasi T."/>
            <person name="Bayer T."/>
            <person name="Micklem G."/>
            <person name="Kim H."/>
            <person name="Bhak J."/>
            <person name="Lajeunesse T.C."/>
            <person name="Voolstra C.R."/>
        </authorList>
    </citation>
    <scope>NUCLEOTIDE SEQUENCE [LARGE SCALE GENOMIC DNA]</scope>
    <source>
        <strain evidence="1 2">CCMP2467</strain>
    </source>
</reference>
<dbReference type="OrthoDB" id="406438at2759"/>
<sequence>MPRVNQLMSEDVDEDLWLHLLREDWRNHLWCTVSTDRSQHNAGAGVIDRECTMMYYKRFETKAETQEDARAKLGLLRRIFAGGLLKPEREEKETIEHVSWRCGLYAGLHGDLLKQLSVDVSTLPVCFTYAGIVPDHLADAARVSYHDNTDRLDELEQLQMESTNFLDDPSPLMTRWEEWAFYSHQGPALLGDLAAVALKFSCLAVFAEFSLALTGGEGAWDLVATSCLTLQQTAQIHDRFFAAVERFWRTTPTCVVAFMIGDWNCRIGRRVPDDASVPDAVLGPHDLGRRSGSGHRLLQLAAAWELKALYSFFQHDEVCWSFVQDVKVVSNAEFPTDHSLVVMHLRAATASSDEDAFPVSMLRPFRLMQPRLLQEEWEVPVRMWQDLGPTGGVALVPKDALP</sequence>
<organism evidence="1 2">
    <name type="scientific">Symbiodinium microadriaticum</name>
    <name type="common">Dinoflagellate</name>
    <name type="synonym">Zooxanthella microadriatica</name>
    <dbReference type="NCBI Taxonomy" id="2951"/>
    <lineage>
        <taxon>Eukaryota</taxon>
        <taxon>Sar</taxon>
        <taxon>Alveolata</taxon>
        <taxon>Dinophyceae</taxon>
        <taxon>Suessiales</taxon>
        <taxon>Symbiodiniaceae</taxon>
        <taxon>Symbiodinium</taxon>
    </lineage>
</organism>
<dbReference type="AlphaFoldDB" id="A0A1Q9CAD2"/>
<proteinExistence type="predicted"/>